<dbReference type="InterPro" id="IPR010488">
    <property type="entry name" value="Zeta_toxin_domain"/>
</dbReference>
<evidence type="ECO:0000259" key="3">
    <source>
        <dbReference type="Pfam" id="PF06414"/>
    </source>
</evidence>
<dbReference type="GO" id="GO:0016301">
    <property type="term" value="F:kinase activity"/>
    <property type="evidence" value="ECO:0007669"/>
    <property type="project" value="InterPro"/>
</dbReference>
<organism evidence="4 5">
    <name type="scientific">Pseudomonas jessenii</name>
    <dbReference type="NCBI Taxonomy" id="77298"/>
    <lineage>
        <taxon>Bacteria</taxon>
        <taxon>Pseudomonadati</taxon>
        <taxon>Pseudomonadota</taxon>
        <taxon>Gammaproteobacteria</taxon>
        <taxon>Pseudomonadales</taxon>
        <taxon>Pseudomonadaceae</taxon>
        <taxon>Pseudomonas</taxon>
    </lineage>
</organism>
<dbReference type="Gene3D" id="3.40.50.300">
    <property type="entry name" value="P-loop containing nucleotide triphosphate hydrolases"/>
    <property type="match status" value="1"/>
</dbReference>
<evidence type="ECO:0000313" key="4">
    <source>
        <dbReference type="EMBL" id="SEC35169.1"/>
    </source>
</evidence>
<dbReference type="Pfam" id="PF06414">
    <property type="entry name" value="Zeta_toxin"/>
    <property type="match status" value="1"/>
</dbReference>
<evidence type="ECO:0000256" key="1">
    <source>
        <dbReference type="ARBA" id="ARBA00022741"/>
    </source>
</evidence>
<accession>A0A231GRB4</accession>
<reference evidence="5" key="1">
    <citation type="submission" date="2016-10" db="EMBL/GenBank/DDBJ databases">
        <authorList>
            <person name="Varghese N."/>
            <person name="Submissions S."/>
        </authorList>
    </citation>
    <scope>NUCLEOTIDE SEQUENCE [LARGE SCALE GENOMIC DNA]</scope>
    <source>
        <strain evidence="5">BS3660</strain>
    </source>
</reference>
<evidence type="ECO:0000313" key="5">
    <source>
        <dbReference type="Proteomes" id="UP000198542"/>
    </source>
</evidence>
<dbReference type="EMBL" id="FNTC01000002">
    <property type="protein sequence ID" value="SEC35169.1"/>
    <property type="molecule type" value="Genomic_DNA"/>
</dbReference>
<evidence type="ECO:0000256" key="2">
    <source>
        <dbReference type="ARBA" id="ARBA00022840"/>
    </source>
</evidence>
<keyword evidence="2" id="KW-0067">ATP-binding</keyword>
<dbReference type="GO" id="GO:0005524">
    <property type="term" value="F:ATP binding"/>
    <property type="evidence" value="ECO:0007669"/>
    <property type="project" value="UniProtKB-KW"/>
</dbReference>
<proteinExistence type="predicted"/>
<dbReference type="Proteomes" id="UP000198542">
    <property type="component" value="Unassembled WGS sequence"/>
</dbReference>
<dbReference type="AlphaFoldDB" id="A0A231GRB4"/>
<protein>
    <submittedName>
        <fullName evidence="4">Zeta toxin</fullName>
    </submittedName>
</protein>
<dbReference type="InterPro" id="IPR027417">
    <property type="entry name" value="P-loop_NTPase"/>
</dbReference>
<gene>
    <name evidence="4" type="ORF">SAMN04490187_4052</name>
</gene>
<feature type="domain" description="Zeta toxin" evidence="3">
    <location>
        <begin position="32"/>
        <end position="193"/>
    </location>
</feature>
<sequence length="300" mass="34159">MSEAPKYNYSSDDVIKAFDEIFPALFVGKTAEAIPKLLITAGVEGSGKTYLLEKSLLPSGNYGNYIRLYLPEYRKKHPHYADMIKLGVLHAYEHTEAFARELGEKIFANALSQRCNIIMECAFDDIGFAGLAKFVPGYQLEVHVVGCNHAFAHLSSIKRAFSSLEKQEMERFVSYSRLESSISNAPAVLVAFEFIAKTVSGSQIFLYERGLGTLSERVLRAHSTYTLDPSGNLNEVSTLLPYAYRAYDTILRRSVYSMEERDEMVRECHLQLLKTSKYDKQVPDFVYNDLYSYITKYVYR</sequence>
<dbReference type="RefSeq" id="WP_090455251.1">
    <property type="nucleotide sequence ID" value="NZ_FNTC01000002.1"/>
</dbReference>
<name>A0A231GRB4_PSEJE</name>
<keyword evidence="5" id="KW-1185">Reference proteome</keyword>
<keyword evidence="1" id="KW-0547">Nucleotide-binding</keyword>